<dbReference type="Gene3D" id="3.10.129.10">
    <property type="entry name" value="Hotdog Thioesterase"/>
    <property type="match status" value="1"/>
</dbReference>
<sequence length="145" mass="16231">MMTRPAPGTRAGYRAFRTIQTRWMDNDVYGHMNNVVHYSLFDTAVNGWLVERGVLDFHGGRQIGLVVETGCRYFAEMAFPDVVTAGIRVARLGSSSVRYEVGLFRNADETAAAEGFFIHVYVDRESRKPMPLNEALRVALEGIAT</sequence>
<dbReference type="EMBL" id="RWKW01000011">
    <property type="protein sequence ID" value="RST87759.1"/>
    <property type="molecule type" value="Genomic_DNA"/>
</dbReference>
<keyword evidence="4" id="KW-1185">Reference proteome</keyword>
<evidence type="ECO:0000256" key="1">
    <source>
        <dbReference type="ARBA" id="ARBA00005953"/>
    </source>
</evidence>
<name>A0A3R9YBW8_9HYPH</name>
<gene>
    <name evidence="3" type="ORF">EJC49_03880</name>
</gene>
<protein>
    <submittedName>
        <fullName evidence="3">Acyl-CoA thioesterase</fullName>
    </submittedName>
</protein>
<reference evidence="3 4" key="1">
    <citation type="submission" date="2018-12" db="EMBL/GenBank/DDBJ databases">
        <title>Mesorhizobium carbonis sp. nov., isolated from coal mine water.</title>
        <authorList>
            <person name="Xin W."/>
            <person name="Xu Z."/>
            <person name="Xiang F."/>
            <person name="Zhang J."/>
            <person name="Xi L."/>
            <person name="Liu J."/>
        </authorList>
    </citation>
    <scope>NUCLEOTIDE SEQUENCE [LARGE SCALE GENOMIC DNA]</scope>
    <source>
        <strain evidence="3 4">B2.3</strain>
    </source>
</reference>
<evidence type="ECO:0000313" key="3">
    <source>
        <dbReference type="EMBL" id="RST87759.1"/>
    </source>
</evidence>
<dbReference type="InterPro" id="IPR050563">
    <property type="entry name" value="4-hydroxybenzoyl-CoA_TE"/>
</dbReference>
<keyword evidence="2" id="KW-0378">Hydrolase</keyword>
<dbReference type="Proteomes" id="UP000278398">
    <property type="component" value="Unassembled WGS sequence"/>
</dbReference>
<accession>A0A3R9YBW8</accession>
<dbReference type="PANTHER" id="PTHR31793:SF27">
    <property type="entry name" value="NOVEL THIOESTERASE SUPERFAMILY DOMAIN AND SAPOSIN A-TYPE DOMAIN CONTAINING PROTEIN (0610012H03RIK)"/>
    <property type="match status" value="1"/>
</dbReference>
<dbReference type="InterPro" id="IPR029069">
    <property type="entry name" value="HotDog_dom_sf"/>
</dbReference>
<comment type="caution">
    <text evidence="3">The sequence shown here is derived from an EMBL/GenBank/DDBJ whole genome shotgun (WGS) entry which is preliminary data.</text>
</comment>
<dbReference type="OrthoDB" id="9799036at2"/>
<dbReference type="PANTHER" id="PTHR31793">
    <property type="entry name" value="4-HYDROXYBENZOYL-COA THIOESTERASE FAMILY MEMBER"/>
    <property type="match status" value="1"/>
</dbReference>
<comment type="similarity">
    <text evidence="1">Belongs to the 4-hydroxybenzoyl-CoA thioesterase family.</text>
</comment>
<dbReference type="SUPFAM" id="SSF54637">
    <property type="entry name" value="Thioesterase/thiol ester dehydrase-isomerase"/>
    <property type="match status" value="1"/>
</dbReference>
<evidence type="ECO:0000256" key="2">
    <source>
        <dbReference type="ARBA" id="ARBA00022801"/>
    </source>
</evidence>
<dbReference type="Pfam" id="PF13279">
    <property type="entry name" value="4HBT_2"/>
    <property type="match status" value="1"/>
</dbReference>
<dbReference type="CDD" id="cd00586">
    <property type="entry name" value="4HBT"/>
    <property type="match status" value="1"/>
</dbReference>
<proteinExistence type="inferred from homology"/>
<dbReference type="AlphaFoldDB" id="A0A3R9YBW8"/>
<dbReference type="GO" id="GO:0047617">
    <property type="term" value="F:fatty acyl-CoA hydrolase activity"/>
    <property type="evidence" value="ECO:0007669"/>
    <property type="project" value="TreeGrafter"/>
</dbReference>
<evidence type="ECO:0000313" key="4">
    <source>
        <dbReference type="Proteomes" id="UP000278398"/>
    </source>
</evidence>
<dbReference type="RefSeq" id="WP_126698152.1">
    <property type="nucleotide sequence ID" value="NZ_RWKW01000011.1"/>
</dbReference>
<organism evidence="3 4">
    <name type="scientific">Aquibium carbonis</name>
    <dbReference type="NCBI Taxonomy" id="2495581"/>
    <lineage>
        <taxon>Bacteria</taxon>
        <taxon>Pseudomonadati</taxon>
        <taxon>Pseudomonadota</taxon>
        <taxon>Alphaproteobacteria</taxon>
        <taxon>Hyphomicrobiales</taxon>
        <taxon>Phyllobacteriaceae</taxon>
        <taxon>Aquibium</taxon>
    </lineage>
</organism>